<keyword evidence="4 8" id="KW-0812">Transmembrane</keyword>
<feature type="transmembrane region" description="Helical" evidence="8">
    <location>
        <begin position="351"/>
        <end position="374"/>
    </location>
</feature>
<evidence type="ECO:0000313" key="9">
    <source>
        <dbReference type="EMBL" id="KAF1025482.1"/>
    </source>
</evidence>
<dbReference type="NCBIfam" id="NF009587">
    <property type="entry name" value="PRK13027.1"/>
    <property type="match status" value="1"/>
</dbReference>
<feature type="transmembrane region" description="Helical" evidence="8">
    <location>
        <begin position="189"/>
        <end position="214"/>
    </location>
</feature>
<dbReference type="GO" id="GO:0015138">
    <property type="term" value="F:fumarate transmembrane transporter activity"/>
    <property type="evidence" value="ECO:0007669"/>
    <property type="project" value="TreeGrafter"/>
</dbReference>
<dbReference type="PANTHER" id="PTHR42865">
    <property type="entry name" value="PROTON/GLUTAMATE-ASPARTATE SYMPORTER"/>
    <property type="match status" value="1"/>
</dbReference>
<reference evidence="10" key="1">
    <citation type="journal article" date="2020" name="MBio">
        <title>Horizontal gene transfer to a defensive symbiont with a reduced genome amongst a multipartite beetle microbiome.</title>
        <authorList>
            <person name="Waterworth S.C."/>
            <person name="Florez L.V."/>
            <person name="Rees E.R."/>
            <person name="Hertweck C."/>
            <person name="Kaltenpoth M."/>
            <person name="Kwan J.C."/>
        </authorList>
    </citation>
    <scope>NUCLEOTIDE SEQUENCE [LARGE SCALE GENOMIC DNA]</scope>
</reference>
<feature type="transmembrane region" description="Helical" evidence="8">
    <location>
        <begin position="150"/>
        <end position="168"/>
    </location>
</feature>
<feature type="transmembrane region" description="Helical" evidence="8">
    <location>
        <begin position="7"/>
        <end position="26"/>
    </location>
</feature>
<dbReference type="Gene3D" id="1.10.3860.10">
    <property type="entry name" value="Sodium:dicarboxylate symporter"/>
    <property type="match status" value="1"/>
</dbReference>
<feature type="transmembrane region" description="Helical" evidence="8">
    <location>
        <begin position="220"/>
        <end position="246"/>
    </location>
</feature>
<comment type="subcellular location">
    <subcellularLocation>
        <location evidence="1">Cell membrane</location>
        <topology evidence="1">Multi-pass membrane protein</topology>
    </subcellularLocation>
</comment>
<evidence type="ECO:0000256" key="5">
    <source>
        <dbReference type="ARBA" id="ARBA00022847"/>
    </source>
</evidence>
<dbReference type="PANTHER" id="PTHR42865:SF1">
    <property type="entry name" value="AEROBIC C4-DICARBOXYLATE TRANSPORT PROTEIN"/>
    <property type="match status" value="1"/>
</dbReference>
<evidence type="ECO:0000256" key="8">
    <source>
        <dbReference type="SAM" id="Phobius"/>
    </source>
</evidence>
<dbReference type="Pfam" id="PF00375">
    <property type="entry name" value="SDF"/>
    <property type="match status" value="1"/>
</dbReference>
<dbReference type="AlphaFoldDB" id="A0A833UD07"/>
<dbReference type="Proteomes" id="UP000490535">
    <property type="component" value="Unassembled WGS sequence"/>
</dbReference>
<evidence type="ECO:0000313" key="10">
    <source>
        <dbReference type="Proteomes" id="UP000490535"/>
    </source>
</evidence>
<keyword evidence="2" id="KW-0813">Transport</keyword>
<dbReference type="PROSITE" id="PS00714">
    <property type="entry name" value="NA_DICARBOXYL_SYMP_2"/>
    <property type="match status" value="1"/>
</dbReference>
<dbReference type="GO" id="GO:0015366">
    <property type="term" value="F:malate:proton symporter activity"/>
    <property type="evidence" value="ECO:0007669"/>
    <property type="project" value="TreeGrafter"/>
</dbReference>
<keyword evidence="6 8" id="KW-1133">Transmembrane helix</keyword>
<sequence>MKSIRNSLFIQVIIALLLGCLFGHFFPEIAKNFQVLGTGFVKLVKMLIAPLIFCVIVLGIYGAGDLKKAGKVGAKTLIYFEVMTSIALVLGLVVAYIFKPGHGMNVDLSTLDASQLEKYNENIHSVTGVSDFFLNMIPQTAVGAFTGNDVLQVVVFSILFGIALSMLPRETKDPVASLIDKISQVIFKIMALIVKLAPIGVFGAIAFTVAQFGISTLVNLGYLILIYYATVIFFVVVILGLILKLLGYNIFKFIRYFKEEILIVCGTSSSDSVLPQVMYKLKKLGIQDTTVSLVIPSGYSFNLDGFSIYLTLAVVFIAQATGVHLSISDLVIILLITLFTSKGAHGIPASAIVVLAATLSSFPVIPAIGLVLILSVDWIIGIIRAVSNLIGNCVATLVIGSWEKDVDVQQVHRMLNDPDWAKSELIQKPPQLKPIDEKSVIY</sequence>
<keyword evidence="7 8" id="KW-0472">Membrane</keyword>
<dbReference type="SUPFAM" id="SSF118215">
    <property type="entry name" value="Proton glutamate symport protein"/>
    <property type="match status" value="1"/>
</dbReference>
<evidence type="ECO:0000256" key="3">
    <source>
        <dbReference type="ARBA" id="ARBA00022475"/>
    </source>
</evidence>
<organism evidence="9 10">
    <name type="scientific">Acinetobacter bereziniae</name>
    <name type="common">Acinetobacter genomosp. 10</name>
    <dbReference type="NCBI Taxonomy" id="106648"/>
    <lineage>
        <taxon>Bacteria</taxon>
        <taxon>Pseudomonadati</taxon>
        <taxon>Pseudomonadota</taxon>
        <taxon>Gammaproteobacteria</taxon>
        <taxon>Moraxellales</taxon>
        <taxon>Moraxellaceae</taxon>
        <taxon>Acinetobacter</taxon>
    </lineage>
</organism>
<feature type="transmembrane region" description="Helical" evidence="8">
    <location>
        <begin position="76"/>
        <end position="98"/>
    </location>
</feature>
<name>A0A833UD07_ACIBZ</name>
<dbReference type="NCBIfam" id="NF002461">
    <property type="entry name" value="PRK01663.1"/>
    <property type="match status" value="1"/>
</dbReference>
<dbReference type="PROSITE" id="PS51257">
    <property type="entry name" value="PROKAR_LIPOPROTEIN"/>
    <property type="match status" value="1"/>
</dbReference>
<feature type="transmembrane region" description="Helical" evidence="8">
    <location>
        <begin position="306"/>
        <end position="339"/>
    </location>
</feature>
<dbReference type="EMBL" id="WNDP01000039">
    <property type="protein sequence ID" value="KAF1025482.1"/>
    <property type="molecule type" value="Genomic_DNA"/>
</dbReference>
<evidence type="ECO:0000256" key="1">
    <source>
        <dbReference type="ARBA" id="ARBA00004651"/>
    </source>
</evidence>
<evidence type="ECO:0000256" key="2">
    <source>
        <dbReference type="ARBA" id="ARBA00022448"/>
    </source>
</evidence>
<dbReference type="InterPro" id="IPR036458">
    <property type="entry name" value="Na:dicarbo_symporter_sf"/>
</dbReference>
<keyword evidence="5" id="KW-0769">Symport</keyword>
<comment type="caution">
    <text evidence="9">The sequence shown here is derived from an EMBL/GenBank/DDBJ whole genome shotgun (WGS) entry which is preliminary data.</text>
</comment>
<feature type="transmembrane region" description="Helical" evidence="8">
    <location>
        <begin position="46"/>
        <end position="64"/>
    </location>
</feature>
<protein>
    <submittedName>
        <fullName evidence="9">Aerobic C4-dicarboxylate transport protein</fullName>
    </submittedName>
</protein>
<evidence type="ECO:0000256" key="6">
    <source>
        <dbReference type="ARBA" id="ARBA00022989"/>
    </source>
</evidence>
<proteinExistence type="predicted"/>
<accession>A0A833UD07</accession>
<dbReference type="GO" id="GO:0015141">
    <property type="term" value="F:succinate transmembrane transporter activity"/>
    <property type="evidence" value="ECO:0007669"/>
    <property type="project" value="TreeGrafter"/>
</dbReference>
<dbReference type="GO" id="GO:0005886">
    <property type="term" value="C:plasma membrane"/>
    <property type="evidence" value="ECO:0007669"/>
    <property type="project" value="UniProtKB-SubCell"/>
</dbReference>
<dbReference type="InterPro" id="IPR018107">
    <property type="entry name" value="Na-dicarboxylate_symporter_CS"/>
</dbReference>
<evidence type="ECO:0000256" key="4">
    <source>
        <dbReference type="ARBA" id="ARBA00022692"/>
    </source>
</evidence>
<evidence type="ECO:0000256" key="7">
    <source>
        <dbReference type="ARBA" id="ARBA00023136"/>
    </source>
</evidence>
<dbReference type="InterPro" id="IPR001991">
    <property type="entry name" value="Na-dicarboxylate_symporter"/>
</dbReference>
<dbReference type="GO" id="GO:0070778">
    <property type="term" value="P:L-aspartate transmembrane transport"/>
    <property type="evidence" value="ECO:0007669"/>
    <property type="project" value="TreeGrafter"/>
</dbReference>
<dbReference type="FunFam" id="1.10.3860.10:FF:000001">
    <property type="entry name" value="C4-dicarboxylate transport protein"/>
    <property type="match status" value="1"/>
</dbReference>
<gene>
    <name evidence="9" type="primary">dctA_3</name>
    <name evidence="9" type="ORF">GAK29_01924</name>
</gene>
<dbReference type="PRINTS" id="PR00173">
    <property type="entry name" value="EDTRNSPORT"/>
</dbReference>
<keyword evidence="3" id="KW-1003">Cell membrane</keyword>